<accession>R5UEL5</accession>
<comment type="caution">
    <text evidence="1">The sequence shown here is derived from an EMBL/GenBank/DDBJ whole genome shotgun (WGS) entry which is preliminary data.</text>
</comment>
<dbReference type="EMBL" id="CBAL010000068">
    <property type="protein sequence ID" value="CCZ67327.1"/>
    <property type="molecule type" value="Genomic_DNA"/>
</dbReference>
<protein>
    <submittedName>
        <fullName evidence="1">Uncharacterized protein</fullName>
    </submittedName>
</protein>
<proteinExistence type="predicted"/>
<evidence type="ECO:0000313" key="1">
    <source>
        <dbReference type="EMBL" id="CCZ67327.1"/>
    </source>
</evidence>
<dbReference type="AlphaFoldDB" id="R5UEL5"/>
<name>R5UEL5_MEDGN</name>
<dbReference type="Proteomes" id="UP000018114">
    <property type="component" value="Unassembled WGS sequence"/>
</dbReference>
<gene>
    <name evidence="1" type="ORF">BN481_00199</name>
</gene>
<organism evidence="1">
    <name type="scientific">Mediterraneibacter gnavus CAG:126</name>
    <dbReference type="NCBI Taxonomy" id="1263106"/>
    <lineage>
        <taxon>Bacteria</taxon>
        <taxon>Bacillati</taxon>
        <taxon>Bacillota</taxon>
        <taxon>Clostridia</taxon>
        <taxon>Lachnospirales</taxon>
        <taxon>Lachnospiraceae</taxon>
        <taxon>Mediterraneibacter</taxon>
    </lineage>
</organism>
<reference evidence="1" key="1">
    <citation type="submission" date="2012-11" db="EMBL/GenBank/DDBJ databases">
        <title>Dependencies among metagenomic species, viruses, plasmids and units of genetic variation.</title>
        <authorList>
            <person name="Nielsen H.B."/>
            <person name="Almeida M."/>
            <person name="Juncker A.S."/>
            <person name="Rasmussen S."/>
            <person name="Li J."/>
            <person name="Sunagawa S."/>
            <person name="Plichta D."/>
            <person name="Gautier L."/>
            <person name="Le Chatelier E."/>
            <person name="Peletier E."/>
            <person name="Bonde I."/>
            <person name="Nielsen T."/>
            <person name="Manichanh C."/>
            <person name="Arumugam M."/>
            <person name="Batto J."/>
            <person name="Santos M.B.Q.D."/>
            <person name="Blom N."/>
            <person name="Borruel N."/>
            <person name="Burgdorf K.S."/>
            <person name="Boumezbeur F."/>
            <person name="Casellas F."/>
            <person name="Dore J."/>
            <person name="Guarner F."/>
            <person name="Hansen T."/>
            <person name="Hildebrand F."/>
            <person name="Kaas R.S."/>
            <person name="Kennedy S."/>
            <person name="Kristiansen K."/>
            <person name="Kultima J.R."/>
            <person name="Leonard P."/>
            <person name="Levenez F."/>
            <person name="Lund O."/>
            <person name="Moumen B."/>
            <person name="Le Paslier D."/>
            <person name="Pons N."/>
            <person name="Pedersen O."/>
            <person name="Prifti E."/>
            <person name="Qin J."/>
            <person name="Raes J."/>
            <person name="Tap J."/>
            <person name="Tims S."/>
            <person name="Ussery D.W."/>
            <person name="Yamada T."/>
            <person name="MetaHit consortium"/>
            <person name="Renault P."/>
            <person name="Sicheritz-Ponten T."/>
            <person name="Bork P."/>
            <person name="Wang J."/>
            <person name="Brunak S."/>
            <person name="Ehrlich S.D."/>
        </authorList>
    </citation>
    <scope>NUCLEOTIDE SEQUENCE [LARGE SCALE GENOMIC DNA]</scope>
</reference>
<sequence>MNAVRQGHLCVTRFCKIEPKIKVDGQDCLPGDEITAKKCEITYRAEILGLTEEPEAFLVMNGNYVELPVSSSENGKYHVETHLILENTSWQWIRLEVRTKKKEFLGYVNPVFRGKKEPERTTFGEIKGETEGLTDD</sequence>